<sequence length="81" mass="8885">MGAVVTAVLAVAGMVAAGVKEMERGGEILTYVVPCVCYTLAKPTGFTILKYHYNSIIGQSRNSTIIMIIKECRYYIDHVQI</sequence>
<keyword evidence="1" id="KW-0732">Signal</keyword>
<protein>
    <submittedName>
        <fullName evidence="2">Uncharacterized protein</fullName>
    </submittedName>
</protein>
<evidence type="ECO:0000313" key="3">
    <source>
        <dbReference type="Proteomes" id="UP000828390"/>
    </source>
</evidence>
<dbReference type="EMBL" id="JAIWYP010000003">
    <property type="protein sequence ID" value="KAH3855405.1"/>
    <property type="molecule type" value="Genomic_DNA"/>
</dbReference>
<proteinExistence type="predicted"/>
<dbReference type="Proteomes" id="UP000828390">
    <property type="component" value="Unassembled WGS sequence"/>
</dbReference>
<evidence type="ECO:0000256" key="1">
    <source>
        <dbReference type="SAM" id="SignalP"/>
    </source>
</evidence>
<reference evidence="2" key="2">
    <citation type="submission" date="2020-11" db="EMBL/GenBank/DDBJ databases">
        <authorList>
            <person name="McCartney M.A."/>
            <person name="Auch B."/>
            <person name="Kono T."/>
            <person name="Mallez S."/>
            <person name="Becker A."/>
            <person name="Gohl D.M."/>
            <person name="Silverstein K.A.T."/>
            <person name="Koren S."/>
            <person name="Bechman K.B."/>
            <person name="Herman A."/>
            <person name="Abrahante J.E."/>
            <person name="Garbe J."/>
        </authorList>
    </citation>
    <scope>NUCLEOTIDE SEQUENCE</scope>
    <source>
        <strain evidence="2">Duluth1</strain>
        <tissue evidence="2">Whole animal</tissue>
    </source>
</reference>
<name>A0A9D4R6U7_DREPO</name>
<feature type="chain" id="PRO_5039117693" evidence="1">
    <location>
        <begin position="18"/>
        <end position="81"/>
    </location>
</feature>
<organism evidence="2 3">
    <name type="scientific">Dreissena polymorpha</name>
    <name type="common">Zebra mussel</name>
    <name type="synonym">Mytilus polymorpha</name>
    <dbReference type="NCBI Taxonomy" id="45954"/>
    <lineage>
        <taxon>Eukaryota</taxon>
        <taxon>Metazoa</taxon>
        <taxon>Spiralia</taxon>
        <taxon>Lophotrochozoa</taxon>
        <taxon>Mollusca</taxon>
        <taxon>Bivalvia</taxon>
        <taxon>Autobranchia</taxon>
        <taxon>Heteroconchia</taxon>
        <taxon>Euheterodonta</taxon>
        <taxon>Imparidentia</taxon>
        <taxon>Neoheterodontei</taxon>
        <taxon>Myida</taxon>
        <taxon>Dreissenoidea</taxon>
        <taxon>Dreissenidae</taxon>
        <taxon>Dreissena</taxon>
    </lineage>
</organism>
<accession>A0A9D4R6U7</accession>
<evidence type="ECO:0000313" key="2">
    <source>
        <dbReference type="EMBL" id="KAH3855405.1"/>
    </source>
</evidence>
<gene>
    <name evidence="2" type="ORF">DPMN_097972</name>
</gene>
<feature type="signal peptide" evidence="1">
    <location>
        <begin position="1"/>
        <end position="17"/>
    </location>
</feature>
<keyword evidence="3" id="KW-1185">Reference proteome</keyword>
<comment type="caution">
    <text evidence="2">The sequence shown here is derived from an EMBL/GenBank/DDBJ whole genome shotgun (WGS) entry which is preliminary data.</text>
</comment>
<dbReference type="AlphaFoldDB" id="A0A9D4R6U7"/>
<reference evidence="2" key="1">
    <citation type="journal article" date="2019" name="bioRxiv">
        <title>The Genome of the Zebra Mussel, Dreissena polymorpha: A Resource for Invasive Species Research.</title>
        <authorList>
            <person name="McCartney M.A."/>
            <person name="Auch B."/>
            <person name="Kono T."/>
            <person name="Mallez S."/>
            <person name="Zhang Y."/>
            <person name="Obille A."/>
            <person name="Becker A."/>
            <person name="Abrahante J.E."/>
            <person name="Garbe J."/>
            <person name="Badalamenti J.P."/>
            <person name="Herman A."/>
            <person name="Mangelson H."/>
            <person name="Liachko I."/>
            <person name="Sullivan S."/>
            <person name="Sone E.D."/>
            <person name="Koren S."/>
            <person name="Silverstein K.A.T."/>
            <person name="Beckman K.B."/>
            <person name="Gohl D.M."/>
        </authorList>
    </citation>
    <scope>NUCLEOTIDE SEQUENCE</scope>
    <source>
        <strain evidence="2">Duluth1</strain>
        <tissue evidence="2">Whole animal</tissue>
    </source>
</reference>